<evidence type="ECO:0000313" key="1">
    <source>
        <dbReference type="EMBL" id="KKL12276.1"/>
    </source>
</evidence>
<comment type="caution">
    <text evidence="1">The sequence shown here is derived from an EMBL/GenBank/DDBJ whole genome shotgun (WGS) entry which is preliminary data.</text>
</comment>
<dbReference type="EMBL" id="LAZR01041326">
    <property type="protein sequence ID" value="KKL12276.1"/>
    <property type="molecule type" value="Genomic_DNA"/>
</dbReference>
<gene>
    <name evidence="1" type="ORF">LCGC14_2537380</name>
</gene>
<dbReference type="AlphaFoldDB" id="A0A0F9D3D1"/>
<protein>
    <submittedName>
        <fullName evidence="1">Uncharacterized protein</fullName>
    </submittedName>
</protein>
<reference evidence="1" key="1">
    <citation type="journal article" date="2015" name="Nature">
        <title>Complex archaea that bridge the gap between prokaryotes and eukaryotes.</title>
        <authorList>
            <person name="Spang A."/>
            <person name="Saw J.H."/>
            <person name="Jorgensen S.L."/>
            <person name="Zaremba-Niedzwiedzka K."/>
            <person name="Martijn J."/>
            <person name="Lind A.E."/>
            <person name="van Eijk R."/>
            <person name="Schleper C."/>
            <person name="Guy L."/>
            <person name="Ettema T.J."/>
        </authorList>
    </citation>
    <scope>NUCLEOTIDE SEQUENCE</scope>
</reference>
<organism evidence="1">
    <name type="scientific">marine sediment metagenome</name>
    <dbReference type="NCBI Taxonomy" id="412755"/>
    <lineage>
        <taxon>unclassified sequences</taxon>
        <taxon>metagenomes</taxon>
        <taxon>ecological metagenomes</taxon>
    </lineage>
</organism>
<sequence length="117" mass="13572">MYRIILLIFLAGCAHQDEWTKRDTIMQVGVTATIIGDAILTARIKDHPTVYERGPIAKQFLGRQPKTQDVYLYMGTLIVTNYLISRAMPAKWRPYWQTANMVHFGYMIYSNCQHDLC</sequence>
<accession>A0A0F9D3D1</accession>
<name>A0A0F9D3D1_9ZZZZ</name>
<proteinExistence type="predicted"/>